<dbReference type="Proteomes" id="UP000003613">
    <property type="component" value="Unassembled WGS sequence"/>
</dbReference>
<proteinExistence type="inferred from homology"/>
<dbReference type="InterPro" id="IPR004386">
    <property type="entry name" value="Toxin_YafQ-like"/>
</dbReference>
<dbReference type="EMBL" id="CAIM01000773">
    <property type="protein sequence ID" value="CCI20627.1"/>
    <property type="molecule type" value="Genomic_DNA"/>
</dbReference>
<keyword evidence="1" id="KW-1277">Toxin-antitoxin system</keyword>
<sequence length="98" mass="11679">MEQGYGGMLTPQESTRFRRDLRRMKKRGKDLEKLKTVVELLVQEQILPERYRDHNLVGDWSGYGECHIEPDWLLLYKIERDEESLTLVRTGTHSDLFK</sequence>
<evidence type="ECO:0000256" key="1">
    <source>
        <dbReference type="ARBA" id="ARBA00022649"/>
    </source>
</evidence>
<feature type="active site" description="Proton donor" evidence="3">
    <location>
        <position position="93"/>
    </location>
</feature>
<dbReference type="GO" id="GO:0006402">
    <property type="term" value="P:mRNA catabolic process"/>
    <property type="evidence" value="ECO:0007669"/>
    <property type="project" value="TreeGrafter"/>
</dbReference>
<dbReference type="InterPro" id="IPR007712">
    <property type="entry name" value="RelE/ParE_toxin"/>
</dbReference>
<dbReference type="Pfam" id="PF15738">
    <property type="entry name" value="YafQ_toxin"/>
    <property type="match status" value="1"/>
</dbReference>
<evidence type="ECO:0008006" key="6">
    <source>
        <dbReference type="Google" id="ProtNLM"/>
    </source>
</evidence>
<accession>I4HF03</accession>
<dbReference type="Gene3D" id="3.30.2310.20">
    <property type="entry name" value="RelE-like"/>
    <property type="match status" value="1"/>
</dbReference>
<dbReference type="GO" id="GO:0004521">
    <property type="term" value="F:RNA endonuclease activity"/>
    <property type="evidence" value="ECO:0007669"/>
    <property type="project" value="TreeGrafter"/>
</dbReference>
<comment type="caution">
    <text evidence="4">The sequence shown here is derived from an EMBL/GenBank/DDBJ whole genome shotgun (WGS) entry which is preliminary data.</text>
</comment>
<dbReference type="AlphaFoldDB" id="I4HF03"/>
<evidence type="ECO:0000256" key="2">
    <source>
        <dbReference type="ARBA" id="ARBA00061366"/>
    </source>
</evidence>
<reference evidence="4 5" key="1">
    <citation type="submission" date="2012-04" db="EMBL/GenBank/DDBJ databases">
        <authorList>
            <person name="Genoscope - CEA"/>
        </authorList>
    </citation>
    <scope>NUCLEOTIDE SEQUENCE [LARGE SCALE GENOMIC DNA]</scope>
    <source>
        <strain evidence="4 5">9807</strain>
    </source>
</reference>
<name>I4HF03_MICAE</name>
<dbReference type="NCBIfam" id="TIGR00053">
    <property type="entry name" value="YafQ family addiction module toxin"/>
    <property type="match status" value="1"/>
</dbReference>
<evidence type="ECO:0000256" key="3">
    <source>
        <dbReference type="PIRSR" id="PIRSR006156-1"/>
    </source>
</evidence>
<dbReference type="PIRSF" id="PIRSF006156">
    <property type="entry name" value="YafQ"/>
    <property type="match status" value="1"/>
</dbReference>
<dbReference type="PANTHER" id="PTHR40588">
    <property type="entry name" value="MRNA INTERFERASE TOXIN YAFQ"/>
    <property type="match status" value="1"/>
</dbReference>
<comment type="similarity">
    <text evidence="2">Belongs to the RelE toxin family. YafQ subfamily.</text>
</comment>
<dbReference type="HOGENOM" id="CLU_161929_4_1_3"/>
<evidence type="ECO:0000313" key="4">
    <source>
        <dbReference type="EMBL" id="CCI20627.1"/>
    </source>
</evidence>
<protein>
    <recommendedName>
        <fullName evidence="6">mRNA interferase YafQ</fullName>
    </recommendedName>
</protein>
<organism evidence="4 5">
    <name type="scientific">Microcystis aeruginosa PCC 9807</name>
    <dbReference type="NCBI Taxonomy" id="1160283"/>
    <lineage>
        <taxon>Bacteria</taxon>
        <taxon>Bacillati</taxon>
        <taxon>Cyanobacteriota</taxon>
        <taxon>Cyanophyceae</taxon>
        <taxon>Oscillatoriophycideae</taxon>
        <taxon>Chroococcales</taxon>
        <taxon>Microcystaceae</taxon>
        <taxon>Microcystis</taxon>
    </lineage>
</organism>
<dbReference type="FunFam" id="3.30.2310.20:FF:000003">
    <property type="entry name" value="Type II toxin-antitoxin system YafQ family toxin"/>
    <property type="match status" value="1"/>
</dbReference>
<dbReference type="PANTHER" id="PTHR40588:SF1">
    <property type="entry name" value="MRNA INTERFERASE TOXIN YAFQ"/>
    <property type="match status" value="1"/>
</dbReference>
<evidence type="ECO:0000313" key="5">
    <source>
        <dbReference type="Proteomes" id="UP000003613"/>
    </source>
</evidence>
<dbReference type="GO" id="GO:0006415">
    <property type="term" value="P:translational termination"/>
    <property type="evidence" value="ECO:0007669"/>
    <property type="project" value="TreeGrafter"/>
</dbReference>
<dbReference type="InterPro" id="IPR035093">
    <property type="entry name" value="RelE/ParE_toxin_dom_sf"/>
</dbReference>
<dbReference type="SUPFAM" id="SSF143011">
    <property type="entry name" value="RelE-like"/>
    <property type="match status" value="1"/>
</dbReference>
<gene>
    <name evidence="4" type="ORF">MICAF_900006</name>
</gene>
<dbReference type="NCBIfam" id="TIGR02385">
    <property type="entry name" value="RelE_StbE"/>
    <property type="match status" value="1"/>
</dbReference>